<comment type="similarity">
    <text evidence="1">Belongs to the short-chain dehydrogenases/reductases (SDR) family.</text>
</comment>
<dbReference type="PROSITE" id="PS00061">
    <property type="entry name" value="ADH_SHORT"/>
    <property type="match status" value="1"/>
</dbReference>
<proteinExistence type="inferred from homology"/>
<dbReference type="GO" id="GO:0016616">
    <property type="term" value="F:oxidoreductase activity, acting on the CH-OH group of donors, NAD or NADP as acceptor"/>
    <property type="evidence" value="ECO:0007669"/>
    <property type="project" value="UniProtKB-ARBA"/>
</dbReference>
<keyword evidence="2" id="KW-0560">Oxidoreductase</keyword>
<reference evidence="3" key="1">
    <citation type="submission" date="2020-05" db="EMBL/GenBank/DDBJ databases">
        <authorList>
            <person name="Chiriac C."/>
            <person name="Salcher M."/>
            <person name="Ghai R."/>
            <person name="Kavagutti S V."/>
        </authorList>
    </citation>
    <scope>NUCLEOTIDE SEQUENCE</scope>
</reference>
<gene>
    <name evidence="3" type="ORF">UFOPK1591_00084</name>
</gene>
<organism evidence="3">
    <name type="scientific">freshwater metagenome</name>
    <dbReference type="NCBI Taxonomy" id="449393"/>
    <lineage>
        <taxon>unclassified sequences</taxon>
        <taxon>metagenomes</taxon>
        <taxon>ecological metagenomes</taxon>
    </lineage>
</organism>
<dbReference type="Gene3D" id="3.40.50.720">
    <property type="entry name" value="NAD(P)-binding Rossmann-like Domain"/>
    <property type="match status" value="1"/>
</dbReference>
<evidence type="ECO:0000256" key="1">
    <source>
        <dbReference type="ARBA" id="ARBA00006484"/>
    </source>
</evidence>
<accession>A0A6J6CJU3</accession>
<dbReference type="InterPro" id="IPR036291">
    <property type="entry name" value="NAD(P)-bd_dom_sf"/>
</dbReference>
<sequence>MNSRVAVVTGASSGIGAATVRLLSSHGWTVIAAARRADKLATLSAETGCLVVEADLTTADGVDKLRATVDSTGPLSALVNNAGGAFGGAASVEESDAEDWLRMFEVNVLSTKRVTSALLPALRLAAVRDGGASIVSTGSTAGLVSYEGGGGYNAAKFALHALMLALRLELAGEPIRVMEVAPGMVKTDEFALTRFGGDQSKVDALYSDVPDPLVADDVAEAIVHLLELPAHVNVDHMIVRPTAQAAQHKLIRGDLKVKQ</sequence>
<name>A0A6J6CJU3_9ZZZZ</name>
<dbReference type="SUPFAM" id="SSF51735">
    <property type="entry name" value="NAD(P)-binding Rossmann-fold domains"/>
    <property type="match status" value="1"/>
</dbReference>
<dbReference type="InterPro" id="IPR020904">
    <property type="entry name" value="Sc_DH/Rdtase_CS"/>
</dbReference>
<dbReference type="Pfam" id="PF00106">
    <property type="entry name" value="adh_short"/>
    <property type="match status" value="1"/>
</dbReference>
<evidence type="ECO:0000313" key="3">
    <source>
        <dbReference type="EMBL" id="CAB4551770.1"/>
    </source>
</evidence>
<dbReference type="PANTHER" id="PTHR42901">
    <property type="entry name" value="ALCOHOL DEHYDROGENASE"/>
    <property type="match status" value="1"/>
</dbReference>
<dbReference type="InterPro" id="IPR002347">
    <property type="entry name" value="SDR_fam"/>
</dbReference>
<dbReference type="AlphaFoldDB" id="A0A6J6CJU3"/>
<evidence type="ECO:0000256" key="2">
    <source>
        <dbReference type="ARBA" id="ARBA00023002"/>
    </source>
</evidence>
<protein>
    <submittedName>
        <fullName evidence="3">Unannotated protein</fullName>
    </submittedName>
</protein>
<dbReference type="PANTHER" id="PTHR42901:SF1">
    <property type="entry name" value="ALCOHOL DEHYDROGENASE"/>
    <property type="match status" value="1"/>
</dbReference>
<dbReference type="EMBL" id="CAEZTD010000004">
    <property type="protein sequence ID" value="CAB4551770.1"/>
    <property type="molecule type" value="Genomic_DNA"/>
</dbReference>
<dbReference type="PRINTS" id="PR00081">
    <property type="entry name" value="GDHRDH"/>
</dbReference>
<dbReference type="FunFam" id="3.40.50.720:FF:000047">
    <property type="entry name" value="NADP-dependent L-serine/L-allo-threonine dehydrogenase"/>
    <property type="match status" value="1"/>
</dbReference>